<evidence type="ECO:0000313" key="1">
    <source>
        <dbReference type="EMBL" id="MBM6858316.1"/>
    </source>
</evidence>
<comment type="caution">
    <text evidence="1">The sequence shown here is derived from an EMBL/GenBank/DDBJ whole genome shotgun (WGS) entry which is preliminary data.</text>
</comment>
<reference evidence="1 2" key="1">
    <citation type="journal article" date="2021" name="Sci. Rep.">
        <title>The distribution of antibiotic resistance genes in chicken gut microbiota commensals.</title>
        <authorList>
            <person name="Juricova H."/>
            <person name="Matiasovicova J."/>
            <person name="Kubasova T."/>
            <person name="Cejkova D."/>
            <person name="Rychlik I."/>
        </authorList>
    </citation>
    <scope>NUCLEOTIDE SEQUENCE [LARGE SCALE GENOMIC DNA]</scope>
    <source>
        <strain evidence="1 2">An421</strain>
    </source>
</reference>
<dbReference type="PROSITE" id="PS51257">
    <property type="entry name" value="PROKAR_LIPOPROTEIN"/>
    <property type="match status" value="1"/>
</dbReference>
<name>A0AA41DA44_9BACT</name>
<organism evidence="1 2">
    <name type="scientific">Caecibacteroides pullorum</name>
    <dbReference type="NCBI Taxonomy" id="2725562"/>
    <lineage>
        <taxon>Bacteria</taxon>
        <taxon>Pseudomonadati</taxon>
        <taxon>Bacteroidota</taxon>
        <taxon>Bacteroidia</taxon>
        <taxon>Bacteroidales</taxon>
        <taxon>Bacteroidaceae</taxon>
        <taxon>Caecibacteroides</taxon>
    </lineage>
</organism>
<keyword evidence="2" id="KW-1185">Reference proteome</keyword>
<protein>
    <submittedName>
        <fullName evidence="1">Gliding motility lipoprotein GldH</fullName>
    </submittedName>
</protein>
<dbReference type="Proteomes" id="UP000698924">
    <property type="component" value="Unassembled WGS sequence"/>
</dbReference>
<proteinExistence type="predicted"/>
<dbReference type="AlphaFoldDB" id="A0AA41DA44"/>
<dbReference type="Pfam" id="PF14109">
    <property type="entry name" value="GldH_lipo"/>
    <property type="match status" value="1"/>
</dbReference>
<dbReference type="NCBIfam" id="TIGR03511">
    <property type="entry name" value="GldH_lipo"/>
    <property type="match status" value="1"/>
</dbReference>
<dbReference type="EMBL" id="JACJMO010000022">
    <property type="protein sequence ID" value="MBM6858316.1"/>
    <property type="molecule type" value="Genomic_DNA"/>
</dbReference>
<evidence type="ECO:0000313" key="2">
    <source>
        <dbReference type="Proteomes" id="UP000698924"/>
    </source>
</evidence>
<sequence length="175" mass="19190">MHKVDVMRLVAATAAVILLTACGENVVYSHYEAVEGRGWRKNDTLSFTTTVTVPDKSLDVYVDVRHGNNYPYRNLALSLTSMLSSPADSLVRTDTLRLMLADSEGRWTGEGFANLYHNASYVTTVRLDTPATCRFVLLPVMQDSLLQGVSDVGVRMVISSSSHAPHRSAGIRTAE</sequence>
<dbReference type="RefSeq" id="WP_204972689.1">
    <property type="nucleotide sequence ID" value="NZ_JAAZTS010000007.1"/>
</dbReference>
<gene>
    <name evidence="1" type="ORF">H6D15_12025</name>
</gene>
<keyword evidence="1" id="KW-0449">Lipoprotein</keyword>
<dbReference type="InterPro" id="IPR020018">
    <property type="entry name" value="Motility-assoc_lipoprot_GldH"/>
</dbReference>
<accession>A0AA41DA44</accession>